<keyword evidence="3" id="KW-1185">Reference proteome</keyword>
<accession>A0A1I0Q6E4</accession>
<keyword evidence="2" id="KW-0560">Oxidoreductase</keyword>
<gene>
    <name evidence="2" type="ORF">SAMN05216285_3144</name>
</gene>
<dbReference type="STRING" id="1202768.SAMN05216285_3144"/>
<protein>
    <submittedName>
        <fullName evidence="2">Alkylhydroperoxidase AhpD family core domain-containing protein</fullName>
    </submittedName>
</protein>
<dbReference type="EMBL" id="FOIS01000004">
    <property type="protein sequence ID" value="SEW22525.1"/>
    <property type="molecule type" value="Genomic_DNA"/>
</dbReference>
<proteinExistence type="predicted"/>
<dbReference type="Pfam" id="PF02627">
    <property type="entry name" value="CMD"/>
    <property type="match status" value="1"/>
</dbReference>
<dbReference type="NCBIfam" id="TIGR00778">
    <property type="entry name" value="ahpD_dom"/>
    <property type="match status" value="1"/>
</dbReference>
<dbReference type="RefSeq" id="WP_049989749.1">
    <property type="nucleotide sequence ID" value="NZ_FOIS01000004.1"/>
</dbReference>
<feature type="domain" description="Carboxymuconolactone decarboxylase-like" evidence="1">
    <location>
        <begin position="27"/>
        <end position="105"/>
    </location>
</feature>
<keyword evidence="2" id="KW-0575">Peroxidase</keyword>
<reference evidence="3" key="1">
    <citation type="submission" date="2016-10" db="EMBL/GenBank/DDBJ databases">
        <authorList>
            <person name="Varghese N."/>
        </authorList>
    </citation>
    <scope>NUCLEOTIDE SEQUENCE [LARGE SCALE GENOMIC DNA]</scope>
    <source>
        <strain evidence="3">CGMCC 1.12284</strain>
    </source>
</reference>
<dbReference type="OrthoDB" id="111898at2157"/>
<evidence type="ECO:0000259" key="1">
    <source>
        <dbReference type="Pfam" id="PF02627"/>
    </source>
</evidence>
<dbReference type="InterPro" id="IPR004675">
    <property type="entry name" value="AhpD_core"/>
</dbReference>
<dbReference type="Proteomes" id="UP000183275">
    <property type="component" value="Unassembled WGS sequence"/>
</dbReference>
<dbReference type="GO" id="GO:0051920">
    <property type="term" value="F:peroxiredoxin activity"/>
    <property type="evidence" value="ECO:0007669"/>
    <property type="project" value="InterPro"/>
</dbReference>
<evidence type="ECO:0000313" key="3">
    <source>
        <dbReference type="Proteomes" id="UP000183275"/>
    </source>
</evidence>
<sequence length="134" mass="14857">MVTTETRAEIEEYLGRVPSWITALPEPAAEHGWEMVRDLQLAETELTTREKSLVGLGAAAAMQCPYCIRFHKAEAELEEVTDDEMAEAVAVAGDVRYFSTILHGAEVEFEEFADETADIVDHVERQRAAVSGDD</sequence>
<dbReference type="eggNOG" id="arCOG02148">
    <property type="taxonomic scope" value="Archaea"/>
</dbReference>
<dbReference type="Gene3D" id="1.20.1290.10">
    <property type="entry name" value="AhpD-like"/>
    <property type="match status" value="1"/>
</dbReference>
<dbReference type="SUPFAM" id="SSF69118">
    <property type="entry name" value="AhpD-like"/>
    <property type="match status" value="1"/>
</dbReference>
<organism evidence="2 3">
    <name type="scientific">Natrinema salifodinae</name>
    <dbReference type="NCBI Taxonomy" id="1202768"/>
    <lineage>
        <taxon>Archaea</taxon>
        <taxon>Methanobacteriati</taxon>
        <taxon>Methanobacteriota</taxon>
        <taxon>Stenosarchaea group</taxon>
        <taxon>Halobacteria</taxon>
        <taxon>Halobacteriales</taxon>
        <taxon>Natrialbaceae</taxon>
        <taxon>Natrinema</taxon>
    </lineage>
</organism>
<dbReference type="AlphaFoldDB" id="A0A1I0Q6E4"/>
<evidence type="ECO:0000313" key="2">
    <source>
        <dbReference type="EMBL" id="SEW22525.1"/>
    </source>
</evidence>
<name>A0A1I0Q6E4_9EURY</name>
<dbReference type="InterPro" id="IPR003779">
    <property type="entry name" value="CMD-like"/>
</dbReference>
<dbReference type="InterPro" id="IPR029032">
    <property type="entry name" value="AhpD-like"/>
</dbReference>